<dbReference type="Proteomes" id="UP000887116">
    <property type="component" value="Unassembled WGS sequence"/>
</dbReference>
<evidence type="ECO:0000313" key="3">
    <source>
        <dbReference type="Proteomes" id="UP000887116"/>
    </source>
</evidence>
<feature type="region of interest" description="Disordered" evidence="1">
    <location>
        <begin position="1"/>
        <end position="41"/>
    </location>
</feature>
<reference evidence="2" key="1">
    <citation type="submission" date="2020-07" db="EMBL/GenBank/DDBJ databases">
        <title>Multicomponent nature underlies the extraordinary mechanical properties of spider dragline silk.</title>
        <authorList>
            <person name="Kono N."/>
            <person name="Nakamura H."/>
            <person name="Mori M."/>
            <person name="Yoshida Y."/>
            <person name="Ohtoshi R."/>
            <person name="Malay A.D."/>
            <person name="Moran D.A.P."/>
            <person name="Tomita M."/>
            <person name="Numata K."/>
            <person name="Arakawa K."/>
        </authorList>
    </citation>
    <scope>NUCLEOTIDE SEQUENCE</scope>
</reference>
<accession>A0A8X6KGZ3</accession>
<dbReference type="AlphaFoldDB" id="A0A8X6KGZ3"/>
<evidence type="ECO:0000313" key="2">
    <source>
        <dbReference type="EMBL" id="GFQ72811.1"/>
    </source>
</evidence>
<dbReference type="EMBL" id="BMAO01021207">
    <property type="protein sequence ID" value="GFQ72811.1"/>
    <property type="molecule type" value="Genomic_DNA"/>
</dbReference>
<feature type="non-terminal residue" evidence="2">
    <location>
        <position position="41"/>
    </location>
</feature>
<gene>
    <name evidence="2" type="ORF">TNCT_214911</name>
</gene>
<sequence>MAKVRISTPPPHGAQGSFREKTVGEASGVTENPPSRRRGCG</sequence>
<keyword evidence="3" id="KW-1185">Reference proteome</keyword>
<comment type="caution">
    <text evidence="2">The sequence shown here is derived from an EMBL/GenBank/DDBJ whole genome shotgun (WGS) entry which is preliminary data.</text>
</comment>
<evidence type="ECO:0000256" key="1">
    <source>
        <dbReference type="SAM" id="MobiDB-lite"/>
    </source>
</evidence>
<organism evidence="2 3">
    <name type="scientific">Trichonephila clavata</name>
    <name type="common">Joro spider</name>
    <name type="synonym">Nephila clavata</name>
    <dbReference type="NCBI Taxonomy" id="2740835"/>
    <lineage>
        <taxon>Eukaryota</taxon>
        <taxon>Metazoa</taxon>
        <taxon>Ecdysozoa</taxon>
        <taxon>Arthropoda</taxon>
        <taxon>Chelicerata</taxon>
        <taxon>Arachnida</taxon>
        <taxon>Araneae</taxon>
        <taxon>Araneomorphae</taxon>
        <taxon>Entelegynae</taxon>
        <taxon>Araneoidea</taxon>
        <taxon>Nephilidae</taxon>
        <taxon>Trichonephila</taxon>
    </lineage>
</organism>
<proteinExistence type="predicted"/>
<protein>
    <submittedName>
        <fullName evidence="2">Uncharacterized protein</fullName>
    </submittedName>
</protein>
<name>A0A8X6KGZ3_TRICU</name>